<dbReference type="PANTHER" id="PTHR34773">
    <property type="entry name" value="FLAGELLAR SECRETION CHAPERONE FLIS"/>
    <property type="match status" value="1"/>
</dbReference>
<dbReference type="PANTHER" id="PTHR34773:SF1">
    <property type="entry name" value="FLAGELLAR SECRETION CHAPERONE FLIS"/>
    <property type="match status" value="1"/>
</dbReference>
<keyword evidence="3" id="KW-0963">Cytoplasm</keyword>
<proteinExistence type="inferred from homology"/>
<dbReference type="Gene3D" id="1.20.120.340">
    <property type="entry name" value="Flagellar protein FliS"/>
    <property type="match status" value="1"/>
</dbReference>
<dbReference type="Pfam" id="PF02561">
    <property type="entry name" value="FliS"/>
    <property type="match status" value="1"/>
</dbReference>
<evidence type="ECO:0000313" key="6">
    <source>
        <dbReference type="EMBL" id="MFC4738046.1"/>
    </source>
</evidence>
<sequence>MLTEKELYEKTPQQLTALLLEALCLQMEKAESSISEKEYMQANKALQQSIDICVRLGTGLRYEAGILADQFEAVYQYTADELMQCNLTKDRERIKRLRMMMEPLYSDWLSAVRTQTGVKPQAGVKRQLSAYEQHIGIEN</sequence>
<keyword evidence="6" id="KW-0969">Cilium</keyword>
<evidence type="ECO:0000256" key="4">
    <source>
        <dbReference type="ARBA" id="ARBA00022795"/>
    </source>
</evidence>
<evidence type="ECO:0000313" key="7">
    <source>
        <dbReference type="Proteomes" id="UP001595896"/>
    </source>
</evidence>
<dbReference type="EMBL" id="JBHSGK010000021">
    <property type="protein sequence ID" value="MFC4738046.1"/>
    <property type="molecule type" value="Genomic_DNA"/>
</dbReference>
<comment type="similarity">
    <text evidence="2">Belongs to the FliS family.</text>
</comment>
<name>A0ABV9P0G6_9BACI</name>
<evidence type="ECO:0000256" key="3">
    <source>
        <dbReference type="ARBA" id="ARBA00022490"/>
    </source>
</evidence>
<protein>
    <submittedName>
        <fullName evidence="6">Flagellar protein FliS</fullName>
    </submittedName>
</protein>
<accession>A0ABV9P0G6</accession>
<dbReference type="Proteomes" id="UP001595896">
    <property type="component" value="Unassembled WGS sequence"/>
</dbReference>
<keyword evidence="4" id="KW-1005">Bacterial flagellum biogenesis</keyword>
<keyword evidence="6" id="KW-0282">Flagellum</keyword>
<dbReference type="RefSeq" id="WP_377910638.1">
    <property type="nucleotide sequence ID" value="NZ_JBHSGK010000021.1"/>
</dbReference>
<dbReference type="InterPro" id="IPR003713">
    <property type="entry name" value="FliS"/>
</dbReference>
<keyword evidence="5" id="KW-0143">Chaperone</keyword>
<keyword evidence="6" id="KW-0966">Cell projection</keyword>
<evidence type="ECO:0000256" key="2">
    <source>
        <dbReference type="ARBA" id="ARBA00008787"/>
    </source>
</evidence>
<dbReference type="InterPro" id="IPR036584">
    <property type="entry name" value="FliS_sf"/>
</dbReference>
<evidence type="ECO:0000256" key="5">
    <source>
        <dbReference type="ARBA" id="ARBA00023186"/>
    </source>
</evidence>
<evidence type="ECO:0000256" key="1">
    <source>
        <dbReference type="ARBA" id="ARBA00004514"/>
    </source>
</evidence>
<reference evidence="7" key="1">
    <citation type="journal article" date="2019" name="Int. J. Syst. Evol. Microbiol.">
        <title>The Global Catalogue of Microorganisms (GCM) 10K type strain sequencing project: providing services to taxonomists for standard genome sequencing and annotation.</title>
        <authorList>
            <consortium name="The Broad Institute Genomics Platform"/>
            <consortium name="The Broad Institute Genome Sequencing Center for Infectious Disease"/>
            <person name="Wu L."/>
            <person name="Ma J."/>
        </authorList>
    </citation>
    <scope>NUCLEOTIDE SEQUENCE [LARGE SCALE GENOMIC DNA]</scope>
    <source>
        <strain evidence="7">JCM 12165</strain>
    </source>
</reference>
<keyword evidence="7" id="KW-1185">Reference proteome</keyword>
<comment type="subcellular location">
    <subcellularLocation>
        <location evidence="1">Cytoplasm</location>
        <location evidence="1">Cytosol</location>
    </subcellularLocation>
</comment>
<gene>
    <name evidence="6" type="ORF">ACFO4L_15840</name>
</gene>
<comment type="caution">
    <text evidence="6">The sequence shown here is derived from an EMBL/GenBank/DDBJ whole genome shotgun (WGS) entry which is preliminary data.</text>
</comment>
<dbReference type="SUPFAM" id="SSF101116">
    <property type="entry name" value="Flagellar export chaperone FliS"/>
    <property type="match status" value="1"/>
</dbReference>
<organism evidence="6 7">
    <name type="scientific">Bacillus daqingensis</name>
    <dbReference type="NCBI Taxonomy" id="872396"/>
    <lineage>
        <taxon>Bacteria</taxon>
        <taxon>Bacillati</taxon>
        <taxon>Bacillota</taxon>
        <taxon>Bacilli</taxon>
        <taxon>Bacillales</taxon>
        <taxon>Bacillaceae</taxon>
        <taxon>Bacillus</taxon>
    </lineage>
</organism>